<reference evidence="2" key="1">
    <citation type="journal article" date="2012" name="J. Bacteriol.">
        <title>Complete genome sequences of Desulfosporosinus orientis DSM765T, Desulfosporosinus youngiae DSM17734T, Desulfosporosinus meridiei DSM13257T, and Desulfosporosinus acidiphilus DSM22704T.</title>
        <authorList>
            <person name="Pester M."/>
            <person name="Brambilla E."/>
            <person name="Alazard D."/>
            <person name="Rattei T."/>
            <person name="Weinmaier T."/>
            <person name="Han J."/>
            <person name="Lucas S."/>
            <person name="Lapidus A."/>
            <person name="Cheng J.F."/>
            <person name="Goodwin L."/>
            <person name="Pitluck S."/>
            <person name="Peters L."/>
            <person name="Ovchinnikova G."/>
            <person name="Teshima H."/>
            <person name="Detter J.C."/>
            <person name="Han C.S."/>
            <person name="Tapia R."/>
            <person name="Land M.L."/>
            <person name="Hauser L."/>
            <person name="Kyrpides N.C."/>
            <person name="Ivanova N.N."/>
            <person name="Pagani I."/>
            <person name="Huntmann M."/>
            <person name="Wei C.L."/>
            <person name="Davenport K.W."/>
            <person name="Daligault H."/>
            <person name="Chain P.S."/>
            <person name="Chen A."/>
            <person name="Mavromatis K."/>
            <person name="Markowitz V."/>
            <person name="Szeto E."/>
            <person name="Mikhailova N."/>
            <person name="Pati A."/>
            <person name="Wagner M."/>
            <person name="Woyke T."/>
            <person name="Ollivier B."/>
            <person name="Klenk H.P."/>
            <person name="Spring S."/>
            <person name="Loy A."/>
        </authorList>
    </citation>
    <scope>NUCLEOTIDE SEQUENCE [LARGE SCALE GENOMIC DNA]</scope>
    <source>
        <strain evidence="2">DSM 22704 / JCM 16185 / SJ4</strain>
    </source>
</reference>
<dbReference type="EMBL" id="CP003640">
    <property type="protein sequence ID" value="AFM43589.1"/>
    <property type="molecule type" value="Genomic_DNA"/>
</dbReference>
<geneLocation type="plasmid" evidence="1 2">
    <name>pDESACI.01</name>
</geneLocation>
<keyword evidence="2" id="KW-1185">Reference proteome</keyword>
<evidence type="ECO:0000313" key="1">
    <source>
        <dbReference type="EMBL" id="AFM43589.1"/>
    </source>
</evidence>
<dbReference type="HOGENOM" id="CLU_1208171_0_0_9"/>
<protein>
    <submittedName>
        <fullName evidence="1">Uncharacterized protein</fullName>
    </submittedName>
</protein>
<accession>I4DCR5</accession>
<dbReference type="RefSeq" id="WP_014825101.1">
    <property type="nucleotide sequence ID" value="NC_018066.1"/>
</dbReference>
<keyword evidence="1" id="KW-0614">Plasmid</keyword>
<dbReference type="KEGG" id="dai:Desaci_4763"/>
<name>I4DCR5_DESAJ</name>
<dbReference type="Proteomes" id="UP000002892">
    <property type="component" value="Plasmid pDESACI.01"/>
</dbReference>
<gene>
    <name evidence="1" type="ordered locus">Desaci_4763</name>
</gene>
<evidence type="ECO:0000313" key="2">
    <source>
        <dbReference type="Proteomes" id="UP000002892"/>
    </source>
</evidence>
<dbReference type="OrthoDB" id="837573at2"/>
<organism evidence="1 2">
    <name type="scientific">Desulfosporosinus acidiphilus (strain DSM 22704 / JCM 16185 / SJ4)</name>
    <dbReference type="NCBI Taxonomy" id="646529"/>
    <lineage>
        <taxon>Bacteria</taxon>
        <taxon>Bacillati</taxon>
        <taxon>Bacillota</taxon>
        <taxon>Clostridia</taxon>
        <taxon>Eubacteriales</taxon>
        <taxon>Desulfitobacteriaceae</taxon>
        <taxon>Desulfosporosinus</taxon>
    </lineage>
</organism>
<dbReference type="AlphaFoldDB" id="I4DCR5"/>
<sequence>MLKRDKNGFLQILMELGFDTEQFEAFEEERDDSPAFVIRLKESPIAFWTRNSINSYSEYDCAYILFGPTYSSSGYFPDQRWSEDINDVYNEFREWLTRHVKPYLEELSVPDLWSQVEDQQDVFGMLLTENEDFSMFTNEERVQLGDAVRIFRYRIQEVFEPTQNQLKQIDYKLNYLLEAANKLNKFDWKSVLLSTLIGIATTMSLDTNSGRTLFYIAKQVFTETIKLLH</sequence>
<proteinExistence type="predicted"/>